<keyword evidence="4" id="KW-1185">Reference proteome</keyword>
<protein>
    <recommendedName>
        <fullName evidence="2">LYR motif-containing protein Cup1-like N-terminal domain-containing protein</fullName>
    </recommendedName>
</protein>
<feature type="compositionally biased region" description="Basic and acidic residues" evidence="1">
    <location>
        <begin position="352"/>
        <end position="365"/>
    </location>
</feature>
<reference evidence="3" key="1">
    <citation type="submission" date="2023-02" db="EMBL/GenBank/DDBJ databases">
        <authorList>
            <person name="Palmer J.M."/>
        </authorList>
    </citation>
    <scope>NUCLEOTIDE SEQUENCE</scope>
    <source>
        <strain evidence="3">FW57</strain>
    </source>
</reference>
<evidence type="ECO:0000256" key="1">
    <source>
        <dbReference type="SAM" id="MobiDB-lite"/>
    </source>
</evidence>
<feature type="domain" description="LYR motif-containing protein Cup1-like N-terminal" evidence="2">
    <location>
        <begin position="16"/>
        <end position="98"/>
    </location>
</feature>
<evidence type="ECO:0000259" key="2">
    <source>
        <dbReference type="Pfam" id="PF20263"/>
    </source>
</evidence>
<feature type="region of interest" description="Disordered" evidence="1">
    <location>
        <begin position="335"/>
        <end position="365"/>
    </location>
</feature>
<comment type="caution">
    <text evidence="3">The sequence shown here is derived from an EMBL/GenBank/DDBJ whole genome shotgun (WGS) entry which is preliminary data.</text>
</comment>
<dbReference type="CDD" id="cd20273">
    <property type="entry name" value="Complex1_LYR_unchar"/>
    <property type="match status" value="1"/>
</dbReference>
<sequence length="365" mass="42205">MSRPLRIPKPQTPLHLYRHLLREASYLPPPARPFIDKQIKDRFARARDDTEDRSAKHIREAHHDLRYLRAANAGDMARMRRVLFLAFGRLGRRRRELMSDLVLRDVPTDTEALEKYAAEAYAIASENRKIDWLDSWDVEKLRRFARSQVEAELNNSPKPPLTIHQTVPAKAIPAENSWGRPLAPKLYRTKLKKLWKAVADKCMPPLPREEWETLRAIEEETVQGRWLPPPRRALARSISRDGQGGRRWDWQAYAVKPVAVVDRPANRRNKLLTGALDDNTPTSDPQPIGCHNYTRRTWRRMMSDVWQLSATLEKKPSGRNWDIAWGGTVFRPPPATATPGAMEFFKDFPQPETDRKPGGTREKRG</sequence>
<dbReference type="AlphaFoldDB" id="A0AAD4EW00"/>
<name>A0AAD4EW00_9PEZI</name>
<dbReference type="EMBL" id="JAHCVI010000003">
    <property type="protein sequence ID" value="KAG7288385.1"/>
    <property type="molecule type" value="Genomic_DNA"/>
</dbReference>
<organism evidence="3 4">
    <name type="scientific">Staphylotrichum longicolle</name>
    <dbReference type="NCBI Taxonomy" id="669026"/>
    <lineage>
        <taxon>Eukaryota</taxon>
        <taxon>Fungi</taxon>
        <taxon>Dikarya</taxon>
        <taxon>Ascomycota</taxon>
        <taxon>Pezizomycotina</taxon>
        <taxon>Sordariomycetes</taxon>
        <taxon>Sordariomycetidae</taxon>
        <taxon>Sordariales</taxon>
        <taxon>Chaetomiaceae</taxon>
        <taxon>Staphylotrichum</taxon>
    </lineage>
</organism>
<dbReference type="Proteomes" id="UP001197093">
    <property type="component" value="Unassembled WGS sequence"/>
</dbReference>
<evidence type="ECO:0000313" key="4">
    <source>
        <dbReference type="Proteomes" id="UP001197093"/>
    </source>
</evidence>
<evidence type="ECO:0000313" key="3">
    <source>
        <dbReference type="EMBL" id="KAG7288385.1"/>
    </source>
</evidence>
<dbReference type="InterPro" id="IPR046896">
    <property type="entry name" value="Cup1-like_N"/>
</dbReference>
<dbReference type="Pfam" id="PF20263">
    <property type="entry name" value="LYRM2-like"/>
    <property type="match status" value="1"/>
</dbReference>
<gene>
    <name evidence="3" type="ORF">NEMBOFW57_007917</name>
</gene>
<accession>A0AAD4EW00</accession>
<proteinExistence type="predicted"/>